<comment type="cofactor">
    <cofactor evidence="10">
        <name>Mn(2+)</name>
        <dbReference type="ChEBI" id="CHEBI:29035"/>
    </cofactor>
    <text evidence="10">Binds 1 Mn(2+) ion per subunit.</text>
</comment>
<dbReference type="InterPro" id="IPR000086">
    <property type="entry name" value="NUDIX_hydrolase_dom"/>
</dbReference>
<gene>
    <name evidence="10 13" type="primary">idi</name>
    <name evidence="13" type="ORF">KGD82_25160</name>
</gene>
<feature type="binding site" evidence="10">
    <location>
        <position position="42"/>
    </location>
    <ligand>
        <name>Mn(2+)</name>
        <dbReference type="ChEBI" id="CHEBI:29035"/>
    </ligand>
</feature>
<comment type="subcellular location">
    <subcellularLocation>
        <location evidence="10">Cytoplasm</location>
    </subcellularLocation>
</comment>
<organism evidence="13 14">
    <name type="scientific">Nocardiopsis eucommiae</name>
    <dbReference type="NCBI Taxonomy" id="2831970"/>
    <lineage>
        <taxon>Bacteria</taxon>
        <taxon>Bacillati</taxon>
        <taxon>Actinomycetota</taxon>
        <taxon>Actinomycetes</taxon>
        <taxon>Streptosporangiales</taxon>
        <taxon>Nocardiopsidaceae</taxon>
        <taxon>Nocardiopsis</taxon>
    </lineage>
</organism>
<dbReference type="PANTHER" id="PTHR10885:SF0">
    <property type="entry name" value="ISOPENTENYL-DIPHOSPHATE DELTA-ISOMERASE"/>
    <property type="match status" value="1"/>
</dbReference>
<comment type="cofactor">
    <cofactor evidence="10">
        <name>Mg(2+)</name>
        <dbReference type="ChEBI" id="CHEBI:18420"/>
    </cofactor>
    <text evidence="10">Binds 1 Mg(2+) ion per subunit. The magnesium ion binds only when substrate is bound.</text>
</comment>
<evidence type="ECO:0000256" key="8">
    <source>
        <dbReference type="ARBA" id="ARBA00023229"/>
    </source>
</evidence>
<comment type="similarity">
    <text evidence="2 10">Belongs to the IPP isomerase type 1 family.</text>
</comment>
<dbReference type="HAMAP" id="MF_00202">
    <property type="entry name" value="Idi"/>
    <property type="match status" value="1"/>
</dbReference>
<feature type="binding site" evidence="10">
    <location>
        <position position="126"/>
    </location>
    <ligand>
        <name>Mn(2+)</name>
        <dbReference type="ChEBI" id="CHEBI:29035"/>
    </ligand>
</feature>
<feature type="binding site" evidence="10">
    <location>
        <position position="79"/>
    </location>
    <ligand>
        <name>Mn(2+)</name>
        <dbReference type="ChEBI" id="CHEBI:29035"/>
    </ligand>
</feature>
<keyword evidence="9 10" id="KW-0413">Isomerase</keyword>
<evidence type="ECO:0000313" key="13">
    <source>
        <dbReference type="EMBL" id="QVJ01348.1"/>
    </source>
</evidence>
<feature type="active site" evidence="10 11">
    <location>
        <position position="77"/>
    </location>
</feature>
<dbReference type="EC" id="5.3.3.2" evidence="3 10"/>
<evidence type="ECO:0000256" key="3">
    <source>
        <dbReference type="ARBA" id="ARBA00012057"/>
    </source>
</evidence>
<evidence type="ECO:0000256" key="1">
    <source>
        <dbReference type="ARBA" id="ARBA00004826"/>
    </source>
</evidence>
<feature type="binding site" evidence="10">
    <location>
        <position position="35"/>
    </location>
    <ligand>
        <name>Mn(2+)</name>
        <dbReference type="ChEBI" id="CHEBI:29035"/>
    </ligand>
</feature>
<keyword evidence="5 10" id="KW-0479">Metal-binding</keyword>
<dbReference type="PROSITE" id="PS51462">
    <property type="entry name" value="NUDIX"/>
    <property type="match status" value="1"/>
</dbReference>
<evidence type="ECO:0000256" key="5">
    <source>
        <dbReference type="ARBA" id="ARBA00022723"/>
    </source>
</evidence>
<dbReference type="GO" id="GO:0050992">
    <property type="term" value="P:dimethylallyl diphosphate biosynthetic process"/>
    <property type="evidence" value="ECO:0007669"/>
    <property type="project" value="UniProtKB-UniRule"/>
</dbReference>
<evidence type="ECO:0000256" key="6">
    <source>
        <dbReference type="ARBA" id="ARBA00022842"/>
    </source>
</evidence>
<dbReference type="CDD" id="cd02885">
    <property type="entry name" value="NUDIX_IPP_Isomerase"/>
    <property type="match status" value="1"/>
</dbReference>
<dbReference type="GO" id="GO:0005737">
    <property type="term" value="C:cytoplasm"/>
    <property type="evidence" value="ECO:0007669"/>
    <property type="project" value="UniProtKB-SubCell"/>
</dbReference>
<sequence>MSQQTPAEDGAEREFVVLLDEAHEPVGVADKAVVHTEDTPLHLAFSCYVRDPEGRVLLTRRALGKTTWPGVWTNACCGHPAPGESMEEAVRRRVRQELGIELTEVTEALPDFRYRAVSAEGIVENEFCPVFWARTEDTPAPDANEVAEFTWAAWPDVVTLADRTPWVISPWAAEQIPQLNAAH</sequence>
<dbReference type="Pfam" id="PF00293">
    <property type="entry name" value="NUDIX"/>
    <property type="match status" value="1"/>
</dbReference>
<keyword evidence="14" id="KW-1185">Reference proteome</keyword>
<keyword evidence="4 10" id="KW-0963">Cytoplasm</keyword>
<dbReference type="Proteomes" id="UP000682416">
    <property type="component" value="Chromosome"/>
</dbReference>
<feature type="domain" description="Nudix hydrolase" evidence="12">
    <location>
        <begin position="40"/>
        <end position="174"/>
    </location>
</feature>
<accession>A0A975L9Z2</accession>
<evidence type="ECO:0000256" key="11">
    <source>
        <dbReference type="PIRSR" id="PIRSR018427-1"/>
    </source>
</evidence>
<evidence type="ECO:0000256" key="4">
    <source>
        <dbReference type="ARBA" id="ARBA00022490"/>
    </source>
</evidence>
<dbReference type="KEGG" id="nec:KGD82_25160"/>
<dbReference type="EMBL" id="CP074402">
    <property type="protein sequence ID" value="QVJ01348.1"/>
    <property type="molecule type" value="Genomic_DNA"/>
</dbReference>
<reference evidence="13" key="1">
    <citation type="submission" date="2021-05" db="EMBL/GenBank/DDBJ databases">
        <authorList>
            <person name="Kaiqin L."/>
            <person name="Jian G."/>
        </authorList>
    </citation>
    <scope>NUCLEOTIDE SEQUENCE</scope>
    <source>
        <strain evidence="13">HDS5</strain>
    </source>
</reference>
<feature type="active site" evidence="10 11">
    <location>
        <position position="126"/>
    </location>
</feature>
<protein>
    <recommendedName>
        <fullName evidence="3 10">Isopentenyl-diphosphate Delta-isomerase</fullName>
        <shortName evidence="10">IPP isomerase</shortName>
        <ecNumber evidence="3 10">5.3.3.2</ecNumber>
    </recommendedName>
    <alternativeName>
        <fullName evidence="10">IPP:DMAPP isomerase</fullName>
    </alternativeName>
    <alternativeName>
        <fullName evidence="10">Isopentenyl pyrophosphate isomerase</fullName>
    </alternativeName>
</protein>
<evidence type="ECO:0000256" key="9">
    <source>
        <dbReference type="ARBA" id="ARBA00023235"/>
    </source>
</evidence>
<comment type="function">
    <text evidence="10">Catalyzes the 1,3-allylic rearrangement of the homoallylic substrate isopentenyl (IPP) to its highly electrophilic allylic isomer, dimethylallyl diphosphate (DMAPP).</text>
</comment>
<dbReference type="PANTHER" id="PTHR10885">
    <property type="entry name" value="ISOPENTENYL-DIPHOSPHATE DELTA-ISOMERASE"/>
    <property type="match status" value="1"/>
</dbReference>
<dbReference type="NCBIfam" id="NF002995">
    <property type="entry name" value="PRK03759.1"/>
    <property type="match status" value="1"/>
</dbReference>
<dbReference type="FunFam" id="3.90.79.10:FF:000009">
    <property type="entry name" value="Isopentenyl-diphosphate Delta-isomerase"/>
    <property type="match status" value="1"/>
</dbReference>
<dbReference type="NCBIfam" id="TIGR02150">
    <property type="entry name" value="IPP_isom_1"/>
    <property type="match status" value="1"/>
</dbReference>
<keyword evidence="7 10" id="KW-0464">Manganese</keyword>
<feature type="binding site" evidence="10">
    <location>
        <position position="124"/>
    </location>
    <ligand>
        <name>Mn(2+)</name>
        <dbReference type="ChEBI" id="CHEBI:29035"/>
    </ligand>
</feature>
<evidence type="ECO:0000256" key="2">
    <source>
        <dbReference type="ARBA" id="ARBA00007579"/>
    </source>
</evidence>
<feature type="binding site" evidence="10">
    <location>
        <position position="97"/>
    </location>
    <ligand>
        <name>Mg(2+)</name>
        <dbReference type="ChEBI" id="CHEBI:18420"/>
    </ligand>
</feature>
<proteinExistence type="inferred from homology"/>
<keyword evidence="8 10" id="KW-0414">Isoprene biosynthesis</keyword>
<comment type="catalytic activity">
    <reaction evidence="10">
        <text>isopentenyl diphosphate = dimethylallyl diphosphate</text>
        <dbReference type="Rhea" id="RHEA:23284"/>
        <dbReference type="ChEBI" id="CHEBI:57623"/>
        <dbReference type="ChEBI" id="CHEBI:128769"/>
        <dbReference type="EC" id="5.3.3.2"/>
    </reaction>
</comment>
<evidence type="ECO:0000256" key="7">
    <source>
        <dbReference type="ARBA" id="ARBA00023211"/>
    </source>
</evidence>
<evidence type="ECO:0000256" key="10">
    <source>
        <dbReference type="HAMAP-Rule" id="MF_00202"/>
    </source>
</evidence>
<keyword evidence="6 10" id="KW-0460">Magnesium</keyword>
<dbReference type="GO" id="GO:0004452">
    <property type="term" value="F:isopentenyl-diphosphate delta-isomerase activity"/>
    <property type="evidence" value="ECO:0007669"/>
    <property type="project" value="UniProtKB-UniRule"/>
</dbReference>
<dbReference type="InterPro" id="IPR011876">
    <property type="entry name" value="IsopentenylPP_isomerase_typ1"/>
</dbReference>
<dbReference type="InterPro" id="IPR056375">
    <property type="entry name" value="Idi_bact"/>
</dbReference>
<evidence type="ECO:0000259" key="12">
    <source>
        <dbReference type="PROSITE" id="PS51462"/>
    </source>
</evidence>
<evidence type="ECO:0000313" key="14">
    <source>
        <dbReference type="Proteomes" id="UP000682416"/>
    </source>
</evidence>
<dbReference type="Gene3D" id="3.90.79.10">
    <property type="entry name" value="Nucleoside Triphosphate Pyrophosphohydrolase"/>
    <property type="match status" value="1"/>
</dbReference>
<comment type="pathway">
    <text evidence="1 10">Isoprenoid biosynthesis; dimethylallyl diphosphate biosynthesis; dimethylallyl diphosphate from isopentenyl diphosphate: step 1/1.</text>
</comment>
<name>A0A975L9Z2_9ACTN</name>
<dbReference type="GO" id="GO:0008299">
    <property type="term" value="P:isoprenoid biosynthetic process"/>
    <property type="evidence" value="ECO:0007669"/>
    <property type="project" value="UniProtKB-UniRule"/>
</dbReference>
<dbReference type="AlphaFoldDB" id="A0A975L9Z2"/>
<dbReference type="PIRSF" id="PIRSF018427">
    <property type="entry name" value="Isopntndiph_ism"/>
    <property type="match status" value="1"/>
</dbReference>
<dbReference type="GO" id="GO:0046872">
    <property type="term" value="F:metal ion binding"/>
    <property type="evidence" value="ECO:0007669"/>
    <property type="project" value="UniProtKB-KW"/>
</dbReference>
<dbReference type="InterPro" id="IPR015797">
    <property type="entry name" value="NUDIX_hydrolase-like_dom_sf"/>
</dbReference>
<dbReference type="SUPFAM" id="SSF55811">
    <property type="entry name" value="Nudix"/>
    <property type="match status" value="1"/>
</dbReference>
<dbReference type="RefSeq" id="WP_352388374.1">
    <property type="nucleotide sequence ID" value="NZ_CBDRIY010000066.1"/>
</dbReference>